<proteinExistence type="inferred from homology"/>
<dbReference type="PRINTS" id="PR00237">
    <property type="entry name" value="GPCRRHODOPSN"/>
</dbReference>
<protein>
    <submittedName>
        <fullName evidence="17">C5a anaphylatoxin chemotactic receptor 1</fullName>
    </submittedName>
</protein>
<evidence type="ECO:0000256" key="10">
    <source>
        <dbReference type="ARBA" id="ARBA00023224"/>
    </source>
</evidence>
<evidence type="ECO:0000256" key="4">
    <source>
        <dbReference type="ARBA" id="ARBA00022692"/>
    </source>
</evidence>
<dbReference type="InterPro" id="IPR000826">
    <property type="entry name" value="Formyl_rcpt-rel"/>
</dbReference>
<keyword evidence="2" id="KW-1003">Cell membrane</keyword>
<feature type="transmembrane region" description="Helical" evidence="14">
    <location>
        <begin position="288"/>
        <end position="307"/>
    </location>
</feature>
<evidence type="ECO:0000256" key="13">
    <source>
        <dbReference type="SAM" id="MobiDB-lite"/>
    </source>
</evidence>
<dbReference type="PROSITE" id="PS00237">
    <property type="entry name" value="G_PROTEIN_RECEP_F1_1"/>
    <property type="match status" value="1"/>
</dbReference>
<feature type="transmembrane region" description="Helical" evidence="14">
    <location>
        <begin position="152"/>
        <end position="173"/>
    </location>
</feature>
<dbReference type="PRINTS" id="PR00526">
    <property type="entry name" value="FMETLEUPHER"/>
</dbReference>
<keyword evidence="7 14" id="KW-0472">Membrane</keyword>
<dbReference type="GeneID" id="106541066"/>
<dbReference type="PANTHER" id="PTHR24225">
    <property type="entry name" value="CHEMOTACTIC RECEPTOR"/>
    <property type="match status" value="1"/>
</dbReference>
<keyword evidence="6 12" id="KW-0297">G-protein coupled receptor</keyword>
<dbReference type="GO" id="GO:0005886">
    <property type="term" value="C:plasma membrane"/>
    <property type="evidence" value="ECO:0007669"/>
    <property type="project" value="UniProtKB-SubCell"/>
</dbReference>
<feature type="region of interest" description="Disordered" evidence="13">
    <location>
        <begin position="334"/>
        <end position="358"/>
    </location>
</feature>
<evidence type="ECO:0000313" key="16">
    <source>
        <dbReference type="Proteomes" id="UP000504617"/>
    </source>
</evidence>
<dbReference type="GO" id="GO:0004878">
    <property type="term" value="F:complement component C5a receptor activity"/>
    <property type="evidence" value="ECO:0007669"/>
    <property type="project" value="TreeGrafter"/>
</dbReference>
<evidence type="ECO:0000256" key="2">
    <source>
        <dbReference type="ARBA" id="ARBA00022475"/>
    </source>
</evidence>
<reference evidence="17" key="1">
    <citation type="submission" date="2025-08" db="UniProtKB">
        <authorList>
            <consortium name="RefSeq"/>
        </authorList>
    </citation>
    <scope>IDENTIFICATION</scope>
    <source>
        <tissue evidence="17">Skeletal muscle</tissue>
    </source>
</reference>
<dbReference type="GO" id="GO:0007200">
    <property type="term" value="P:phospholipase C-activating G protein-coupled receptor signaling pathway"/>
    <property type="evidence" value="ECO:0007669"/>
    <property type="project" value="TreeGrafter"/>
</dbReference>
<dbReference type="GO" id="GO:0006954">
    <property type="term" value="P:inflammatory response"/>
    <property type="evidence" value="ECO:0007669"/>
    <property type="project" value="TreeGrafter"/>
</dbReference>
<name>A0A6I9X8K2_9SAUR</name>
<keyword evidence="4 12" id="KW-0812">Transmembrane</keyword>
<keyword evidence="9 12" id="KW-0675">Receptor</keyword>
<evidence type="ECO:0000256" key="5">
    <source>
        <dbReference type="ARBA" id="ARBA00022989"/>
    </source>
</evidence>
<evidence type="ECO:0000259" key="15">
    <source>
        <dbReference type="PROSITE" id="PS50262"/>
    </source>
</evidence>
<dbReference type="RefSeq" id="XP_013911869.1">
    <property type="nucleotide sequence ID" value="XM_014056394.1"/>
</dbReference>
<dbReference type="AlphaFoldDB" id="A0A6I9X8K2"/>
<dbReference type="KEGG" id="tsr:106541066"/>
<dbReference type="Gene3D" id="1.20.1070.10">
    <property type="entry name" value="Rhodopsin 7-helix transmembrane proteins"/>
    <property type="match status" value="1"/>
</dbReference>
<dbReference type="Proteomes" id="UP000504617">
    <property type="component" value="Unplaced"/>
</dbReference>
<evidence type="ECO:0000313" key="17">
    <source>
        <dbReference type="RefSeq" id="XP_013911869.1"/>
    </source>
</evidence>
<feature type="compositionally biased region" description="Polar residues" evidence="13">
    <location>
        <begin position="345"/>
        <end position="358"/>
    </location>
</feature>
<dbReference type="PROSITE" id="PS50262">
    <property type="entry name" value="G_PROTEIN_RECEP_F1_2"/>
    <property type="match status" value="1"/>
</dbReference>
<feature type="transmembrane region" description="Helical" evidence="14">
    <location>
        <begin position="245"/>
        <end position="268"/>
    </location>
</feature>
<evidence type="ECO:0000256" key="14">
    <source>
        <dbReference type="SAM" id="Phobius"/>
    </source>
</evidence>
<accession>A0A6I9X8K2</accession>
<evidence type="ECO:0000256" key="7">
    <source>
        <dbReference type="ARBA" id="ARBA00023136"/>
    </source>
</evidence>
<dbReference type="GO" id="GO:0004930">
    <property type="term" value="F:G protein-coupled receptor activity"/>
    <property type="evidence" value="ECO:0007669"/>
    <property type="project" value="UniProtKB-KW"/>
</dbReference>
<feature type="transmembrane region" description="Helical" evidence="14">
    <location>
        <begin position="111"/>
        <end position="131"/>
    </location>
</feature>
<evidence type="ECO:0000256" key="1">
    <source>
        <dbReference type="ARBA" id="ARBA00004651"/>
    </source>
</evidence>
<dbReference type="CTD" id="728"/>
<evidence type="ECO:0000256" key="3">
    <source>
        <dbReference type="ARBA" id="ARBA00022500"/>
    </source>
</evidence>
<keyword evidence="5 14" id="KW-1133">Transmembrane helix</keyword>
<evidence type="ECO:0000256" key="12">
    <source>
        <dbReference type="RuleBase" id="RU000688"/>
    </source>
</evidence>
<sequence>MDYPTGEEGLPDISDYDYLNSTEEPFSMEESSLSPIVLVAIVLYALVFLVGTLGNGAVIWVVGFQMQRTVSSVWFLNLSVADLLCCLSLPVLAVSLGSENHWVLGDFACKLLPSIVILNMFASILLLALISMDRCALVLKPIWCQNHRSTRLAWKLCGAAWGFATFLTLPSFVTRRTRYYEYHHLTLCVVDYGLFGVNHQTAEVSVAATRFLTGFLVPSVALSLFYGLLALRVHSSRFMRSKRTLKMVLVVVVAFFACWAPYHVIGLILASQTQSSPLFQSLNQLDPLTVALASTNSCINPVIYVIAGQNFKARICRSLSAVLRNVLNEEVSRTPSQAREAAQGPCTTTEDQSTNTTV</sequence>
<dbReference type="SUPFAM" id="SSF81321">
    <property type="entry name" value="Family A G protein-coupled receptor-like"/>
    <property type="match status" value="1"/>
</dbReference>
<dbReference type="GO" id="GO:0006935">
    <property type="term" value="P:chemotaxis"/>
    <property type="evidence" value="ECO:0007669"/>
    <property type="project" value="UniProtKB-KW"/>
</dbReference>
<comment type="similarity">
    <text evidence="12">Belongs to the G-protein coupled receptor 1 family.</text>
</comment>
<evidence type="ECO:0000256" key="6">
    <source>
        <dbReference type="ARBA" id="ARBA00023040"/>
    </source>
</evidence>
<dbReference type="OrthoDB" id="9835842at2759"/>
<dbReference type="InterPro" id="IPR017452">
    <property type="entry name" value="GPCR_Rhodpsn_7TM"/>
</dbReference>
<feature type="domain" description="G-protein coupled receptors family 1 profile" evidence="15">
    <location>
        <begin position="54"/>
        <end position="304"/>
    </location>
</feature>
<comment type="similarity">
    <text evidence="11">Belongs to the chemokine-like receptor (CMKLR) family.</text>
</comment>
<keyword evidence="8" id="KW-1015">Disulfide bond</keyword>
<evidence type="ECO:0000256" key="11">
    <source>
        <dbReference type="ARBA" id="ARBA00025736"/>
    </source>
</evidence>
<dbReference type="PANTHER" id="PTHR24225:SF29">
    <property type="entry name" value="C5A ANAPHYLATOXIN CHEMOTACTIC RECEPTOR 1"/>
    <property type="match status" value="1"/>
</dbReference>
<keyword evidence="10 12" id="KW-0807">Transducer</keyword>
<organism evidence="16 17">
    <name type="scientific">Thamnophis sirtalis</name>
    <dbReference type="NCBI Taxonomy" id="35019"/>
    <lineage>
        <taxon>Eukaryota</taxon>
        <taxon>Metazoa</taxon>
        <taxon>Chordata</taxon>
        <taxon>Craniata</taxon>
        <taxon>Vertebrata</taxon>
        <taxon>Euteleostomi</taxon>
        <taxon>Lepidosauria</taxon>
        <taxon>Squamata</taxon>
        <taxon>Bifurcata</taxon>
        <taxon>Unidentata</taxon>
        <taxon>Episquamata</taxon>
        <taxon>Toxicofera</taxon>
        <taxon>Serpentes</taxon>
        <taxon>Colubroidea</taxon>
        <taxon>Colubridae</taxon>
        <taxon>Natricinae</taxon>
        <taxon>Thamnophis</taxon>
    </lineage>
</organism>
<feature type="transmembrane region" description="Helical" evidence="14">
    <location>
        <begin position="74"/>
        <end position="96"/>
    </location>
</feature>
<dbReference type="GO" id="GO:0007204">
    <property type="term" value="P:positive regulation of cytosolic calcium ion concentration"/>
    <property type="evidence" value="ECO:0007669"/>
    <property type="project" value="TreeGrafter"/>
</dbReference>
<feature type="transmembrane region" description="Helical" evidence="14">
    <location>
        <begin position="36"/>
        <end position="62"/>
    </location>
</feature>
<evidence type="ECO:0000256" key="9">
    <source>
        <dbReference type="ARBA" id="ARBA00023170"/>
    </source>
</evidence>
<dbReference type="Pfam" id="PF00001">
    <property type="entry name" value="7tm_1"/>
    <property type="match status" value="1"/>
</dbReference>
<feature type="transmembrane region" description="Helical" evidence="14">
    <location>
        <begin position="211"/>
        <end position="233"/>
    </location>
</feature>
<evidence type="ECO:0000256" key="8">
    <source>
        <dbReference type="ARBA" id="ARBA00023157"/>
    </source>
</evidence>
<keyword evidence="16" id="KW-1185">Reference proteome</keyword>
<dbReference type="FunFam" id="1.20.1070.10:FF:000034">
    <property type="entry name" value="G-protein coupled receptor 1"/>
    <property type="match status" value="1"/>
</dbReference>
<keyword evidence="3" id="KW-0145">Chemotaxis</keyword>
<dbReference type="InterPro" id="IPR000276">
    <property type="entry name" value="GPCR_Rhodpsn"/>
</dbReference>
<comment type="subcellular location">
    <subcellularLocation>
        <location evidence="1">Cell membrane</location>
        <topology evidence="1">Multi-pass membrane protein</topology>
    </subcellularLocation>
</comment>
<gene>
    <name evidence="17" type="primary">C5AR1</name>
</gene>